<dbReference type="Proteomes" id="UP000789405">
    <property type="component" value="Unassembled WGS sequence"/>
</dbReference>
<sequence length="159" mass="18012">MSHNLKSNTVWHPLFSNLWCIQVLLTETPSVLDLYTFDIISPRGGRISKDYKILPEDCINRSQLREGDVKTITLIDEHANQLSHSIFAYVEYLGCSARNGWKGRISVPKDKPLNLCNIECYGNHNSKHVQKKTLRMSNSVRKTIANRVANVTPSMLATA</sequence>
<protein>
    <submittedName>
        <fullName evidence="2">9327_t:CDS:1</fullName>
    </submittedName>
</protein>
<feature type="chain" id="PRO_5040511473" evidence="1">
    <location>
        <begin position="27"/>
        <end position="159"/>
    </location>
</feature>
<evidence type="ECO:0000313" key="3">
    <source>
        <dbReference type="Proteomes" id="UP000789405"/>
    </source>
</evidence>
<name>A0A9N9ANV9_9GLOM</name>
<evidence type="ECO:0000256" key="1">
    <source>
        <dbReference type="SAM" id="SignalP"/>
    </source>
</evidence>
<dbReference type="AlphaFoldDB" id="A0A9N9ANV9"/>
<keyword evidence="1" id="KW-0732">Signal</keyword>
<accession>A0A9N9ANV9</accession>
<feature type="signal peptide" evidence="1">
    <location>
        <begin position="1"/>
        <end position="26"/>
    </location>
</feature>
<reference evidence="2" key="1">
    <citation type="submission" date="2021-06" db="EMBL/GenBank/DDBJ databases">
        <authorList>
            <person name="Kallberg Y."/>
            <person name="Tangrot J."/>
            <person name="Rosling A."/>
        </authorList>
    </citation>
    <scope>NUCLEOTIDE SEQUENCE</scope>
    <source>
        <strain evidence="2">MA453B</strain>
    </source>
</reference>
<comment type="caution">
    <text evidence="2">The sequence shown here is derived from an EMBL/GenBank/DDBJ whole genome shotgun (WGS) entry which is preliminary data.</text>
</comment>
<gene>
    <name evidence="2" type="ORF">DERYTH_LOCUS4554</name>
</gene>
<evidence type="ECO:0000313" key="2">
    <source>
        <dbReference type="EMBL" id="CAG8535590.1"/>
    </source>
</evidence>
<keyword evidence="3" id="KW-1185">Reference proteome</keyword>
<dbReference type="EMBL" id="CAJVPY010001764">
    <property type="protein sequence ID" value="CAG8535590.1"/>
    <property type="molecule type" value="Genomic_DNA"/>
</dbReference>
<dbReference type="OrthoDB" id="2421217at2759"/>
<organism evidence="2 3">
    <name type="scientific">Dentiscutata erythropus</name>
    <dbReference type="NCBI Taxonomy" id="1348616"/>
    <lineage>
        <taxon>Eukaryota</taxon>
        <taxon>Fungi</taxon>
        <taxon>Fungi incertae sedis</taxon>
        <taxon>Mucoromycota</taxon>
        <taxon>Glomeromycotina</taxon>
        <taxon>Glomeromycetes</taxon>
        <taxon>Diversisporales</taxon>
        <taxon>Gigasporaceae</taxon>
        <taxon>Dentiscutata</taxon>
    </lineage>
</organism>
<proteinExistence type="predicted"/>